<evidence type="ECO:0000256" key="10">
    <source>
        <dbReference type="SAM" id="MobiDB-lite"/>
    </source>
</evidence>
<gene>
    <name evidence="11" type="ORF">CHYS00102_LOCUS2566</name>
</gene>
<keyword evidence="7 9" id="KW-0496">Mitochondrion</keyword>
<name>A0A7S1FML6_9STRA</name>
<feature type="region of interest" description="Disordered" evidence="10">
    <location>
        <begin position="240"/>
        <end position="266"/>
    </location>
</feature>
<keyword evidence="5 9" id="KW-0809">Transit peptide</keyword>
<protein>
    <recommendedName>
        <fullName evidence="9">NADH dehydrogenase [ubiquinone] iron-sulfur protein 4, mitochondrial</fullName>
    </recommendedName>
</protein>
<evidence type="ECO:0000256" key="7">
    <source>
        <dbReference type="ARBA" id="ARBA00023128"/>
    </source>
</evidence>
<dbReference type="Gene3D" id="3.30.160.190">
    <property type="entry name" value="atu1810 like domain"/>
    <property type="match status" value="1"/>
</dbReference>
<keyword evidence="4 9" id="KW-0999">Mitochondrion inner membrane</keyword>
<keyword evidence="2 9" id="KW-0813">Transport</keyword>
<dbReference type="InterPro" id="IPR038532">
    <property type="entry name" value="NDUFS4-like_sf"/>
</dbReference>
<proteinExistence type="inferred from homology"/>
<dbReference type="PANTHER" id="PTHR12219:SF8">
    <property type="entry name" value="NADH DEHYDROGENASE [UBIQUINONE] IRON-SULFUR PROTEIN 4, MITOCHONDRIAL"/>
    <property type="match status" value="1"/>
</dbReference>
<sequence>MLPATCRKTVFVSGRRSLLTPPCQSARFFSSPPADKTATEEEEDPAVVAAREEAQKQQELAAMARYKAENLSPNAMPWNLAYKNDAAYLPENIAEFAVLDKAHDDQKHRTVTIKQYAKSAMTSNESNARAWYIDWDHEENWENPLMGYVSGADPMNQVLKQMRFDTPEQAVAFCKKRGWTYEVGPADTDVQTEFGITQYEHNFFSKAAQVDVRTRGRKCELYHRSAAGASHYFRPLNFHGTDKVEQHGPNGKAKTAPDAESYYKRR</sequence>
<evidence type="ECO:0000313" key="11">
    <source>
        <dbReference type="EMBL" id="CAD8875391.1"/>
    </source>
</evidence>
<dbReference type="InterPro" id="IPR006885">
    <property type="entry name" value="NADH_UbQ_FeS_4_mit-like"/>
</dbReference>
<evidence type="ECO:0000256" key="5">
    <source>
        <dbReference type="ARBA" id="ARBA00022946"/>
    </source>
</evidence>
<dbReference type="GO" id="GO:0005743">
    <property type="term" value="C:mitochondrial inner membrane"/>
    <property type="evidence" value="ECO:0007669"/>
    <property type="project" value="UniProtKB-SubCell"/>
</dbReference>
<evidence type="ECO:0000256" key="3">
    <source>
        <dbReference type="ARBA" id="ARBA00022660"/>
    </source>
</evidence>
<evidence type="ECO:0000256" key="4">
    <source>
        <dbReference type="ARBA" id="ARBA00022792"/>
    </source>
</evidence>
<evidence type="ECO:0000256" key="8">
    <source>
        <dbReference type="ARBA" id="ARBA00023136"/>
    </source>
</evidence>
<evidence type="ECO:0000256" key="2">
    <source>
        <dbReference type="ARBA" id="ARBA00022448"/>
    </source>
</evidence>
<evidence type="ECO:0000256" key="6">
    <source>
        <dbReference type="ARBA" id="ARBA00022982"/>
    </source>
</evidence>
<dbReference type="GO" id="GO:0022900">
    <property type="term" value="P:electron transport chain"/>
    <property type="evidence" value="ECO:0007669"/>
    <property type="project" value="InterPro"/>
</dbReference>
<evidence type="ECO:0000256" key="9">
    <source>
        <dbReference type="RuleBase" id="RU367010"/>
    </source>
</evidence>
<dbReference type="EMBL" id="HBFR01003691">
    <property type="protein sequence ID" value="CAD8875391.1"/>
    <property type="molecule type" value="Transcribed_RNA"/>
</dbReference>
<comment type="subcellular location">
    <subcellularLocation>
        <location evidence="9">Mitochondrion inner membrane</location>
        <topology evidence="9">Peripheral membrane protein</topology>
        <orientation evidence="9">Matrix side</orientation>
    </subcellularLocation>
</comment>
<dbReference type="AlphaFoldDB" id="A0A7S1FML6"/>
<dbReference type="PANTHER" id="PTHR12219">
    <property type="entry name" value="NADH-UBIQUINONE OXIDOREDUCTASE"/>
    <property type="match status" value="1"/>
</dbReference>
<keyword evidence="3 9" id="KW-0679">Respiratory chain</keyword>
<dbReference type="Pfam" id="PF04800">
    <property type="entry name" value="NDUS4"/>
    <property type="match status" value="1"/>
</dbReference>
<accession>A0A7S1FML6</accession>
<reference evidence="11" key="1">
    <citation type="submission" date="2021-01" db="EMBL/GenBank/DDBJ databases">
        <authorList>
            <person name="Corre E."/>
            <person name="Pelletier E."/>
            <person name="Niang G."/>
            <person name="Scheremetjew M."/>
            <person name="Finn R."/>
            <person name="Kale V."/>
            <person name="Holt S."/>
            <person name="Cochrane G."/>
            <person name="Meng A."/>
            <person name="Brown T."/>
            <person name="Cohen L."/>
        </authorList>
    </citation>
    <scope>NUCLEOTIDE SEQUENCE</scope>
    <source>
        <strain evidence="11">308</strain>
    </source>
</reference>
<organism evidence="11">
    <name type="scientific">Corethron hystrix</name>
    <dbReference type="NCBI Taxonomy" id="216773"/>
    <lineage>
        <taxon>Eukaryota</taxon>
        <taxon>Sar</taxon>
        <taxon>Stramenopiles</taxon>
        <taxon>Ochrophyta</taxon>
        <taxon>Bacillariophyta</taxon>
        <taxon>Coscinodiscophyceae</taxon>
        <taxon>Corethrophycidae</taxon>
        <taxon>Corethrales</taxon>
        <taxon>Corethraceae</taxon>
        <taxon>Corethron</taxon>
    </lineage>
</organism>
<evidence type="ECO:0000256" key="1">
    <source>
        <dbReference type="ARBA" id="ARBA00005882"/>
    </source>
</evidence>
<feature type="compositionally biased region" description="Basic and acidic residues" evidence="10">
    <location>
        <begin position="255"/>
        <end position="266"/>
    </location>
</feature>
<keyword evidence="6 9" id="KW-0249">Electron transport</keyword>
<comment type="similarity">
    <text evidence="1 9">Belongs to the complex I NDUFS4 subunit family.</text>
</comment>
<comment type="function">
    <text evidence="9">Accessory subunit of the mitochondrial membrane respiratory chain NADH dehydrogenase (Complex I), that is believed not to be involved in catalysis. Complex I functions in the transfer of electrons from NADH to the respiratory chain. The immediate electron acceptor for the enzyme is believed to be ubiquinone.</text>
</comment>
<keyword evidence="8 9" id="KW-0472">Membrane</keyword>